<dbReference type="EMBL" id="AAKPRQ010000001">
    <property type="protein sequence ID" value="ECU3683736.1"/>
    <property type="molecule type" value="Genomic_DNA"/>
</dbReference>
<organism evidence="3">
    <name type="scientific">Salmonella montevideo</name>
    <dbReference type="NCBI Taxonomy" id="115981"/>
    <lineage>
        <taxon>Bacteria</taxon>
        <taxon>Pseudomonadati</taxon>
        <taxon>Pseudomonadota</taxon>
        <taxon>Gammaproteobacteria</taxon>
        <taxon>Enterobacterales</taxon>
        <taxon>Enterobacteriaceae</taxon>
        <taxon>Salmonella</taxon>
    </lineage>
</organism>
<evidence type="ECO:0000313" key="5">
    <source>
        <dbReference type="EMBL" id="EDF3866874.1"/>
    </source>
</evidence>
<feature type="domain" description="PilZ" evidence="1">
    <location>
        <begin position="106"/>
        <end position="220"/>
    </location>
</feature>
<dbReference type="InterPro" id="IPR054375">
    <property type="entry name" value="MrkH_YcgR-like_dom"/>
</dbReference>
<dbReference type="AlphaFoldDB" id="A0A3Y0E277"/>
<accession>A0A3Y0E277</accession>
<dbReference type="Pfam" id="PF22363">
    <property type="entry name" value="MrkH_YcgR_like"/>
    <property type="match status" value="1"/>
</dbReference>
<dbReference type="Gene3D" id="2.40.10.220">
    <property type="entry name" value="predicted glycosyltransferase like domains"/>
    <property type="match status" value="1"/>
</dbReference>
<keyword evidence="5" id="KW-0282">Flagellum</keyword>
<name>A0A3Y0E277_SALMO</name>
<dbReference type="EMBL" id="AAKPPR010000001">
    <property type="protein sequence ID" value="ECU3332762.1"/>
    <property type="molecule type" value="Genomic_DNA"/>
</dbReference>
<dbReference type="GO" id="GO:0035438">
    <property type="term" value="F:cyclic-di-GMP binding"/>
    <property type="evidence" value="ECO:0007669"/>
    <property type="project" value="InterPro"/>
</dbReference>
<feature type="domain" description="MrkH-like YcgR-like" evidence="2">
    <location>
        <begin position="3"/>
        <end position="100"/>
    </location>
</feature>
<proteinExistence type="predicted"/>
<dbReference type="Pfam" id="PF07238">
    <property type="entry name" value="PilZ"/>
    <property type="match status" value="1"/>
</dbReference>
<keyword evidence="5" id="KW-0966">Cell projection</keyword>
<dbReference type="InterPro" id="IPR009875">
    <property type="entry name" value="PilZ_domain"/>
</dbReference>
<reference evidence="4" key="2">
    <citation type="submission" date="2018-08" db="EMBL/GenBank/DDBJ databases">
        <authorList>
            <consortium name="GenomeTrakr network: Whole genome sequencing for foodborne pathogen traceback"/>
        </authorList>
    </citation>
    <scope>NUCLEOTIDE SEQUENCE</scope>
    <source>
        <strain evidence="4">FSIS11812555</strain>
        <strain evidence="5">FSIS1709880</strain>
    </source>
</reference>
<gene>
    <name evidence="5" type="ORF">B0D32_03675</name>
    <name evidence="3" type="ORF">DYO72_03815</name>
    <name evidence="4" type="ORF">DYT96_01710</name>
</gene>
<comment type="caution">
    <text evidence="3">The sequence shown here is derived from an EMBL/GenBank/DDBJ whole genome shotgun (WGS) entry which is preliminary data.</text>
</comment>
<dbReference type="RefSeq" id="WP_001289134.1">
    <property type="nucleotide sequence ID" value="NZ_CP029039.1"/>
</dbReference>
<sequence length="236" mass="27501">MSEGVSKNSRYEIIAILRDELRIQSKLYFYCNDIKHQSTLKKIEGNFFYIKPSTSHPGLPKESIFYFIIHSPLGKIEFTTNNRITDKSNSNNLLCFIIPESLSILQRRTSPRINVGYESQFYCSGRYRSGTIYKYHLNDISEGGCSFISLEPLHSFIRNGNKLENSVLNLGEYGQILVNLKIKHISEENNRKQCDATSFRVSCMFYYESEEKKEKIEKIIVKLIIDRKIINRRSLV</sequence>
<dbReference type="EMBL" id="AAMARA010000001">
    <property type="protein sequence ID" value="EDF3866874.1"/>
    <property type="molecule type" value="Genomic_DNA"/>
</dbReference>
<reference evidence="3" key="1">
    <citation type="submission" date="2018-08" db="EMBL/GenBank/DDBJ databases">
        <authorList>
            <consortium name="NARMS: The National Antimicrobial Resistance Monitoring System"/>
        </authorList>
    </citation>
    <scope>NUCLEOTIDE SEQUENCE</scope>
    <source>
        <strain evidence="3">CVM N17S1479</strain>
    </source>
</reference>
<evidence type="ECO:0000259" key="1">
    <source>
        <dbReference type="Pfam" id="PF07238"/>
    </source>
</evidence>
<evidence type="ECO:0000313" key="4">
    <source>
        <dbReference type="EMBL" id="ECU3683736.1"/>
    </source>
</evidence>
<evidence type="ECO:0000313" key="3">
    <source>
        <dbReference type="EMBL" id="ECU3332762.1"/>
    </source>
</evidence>
<evidence type="ECO:0000259" key="2">
    <source>
        <dbReference type="Pfam" id="PF22363"/>
    </source>
</evidence>
<keyword evidence="5" id="KW-0969">Cilium</keyword>
<protein>
    <submittedName>
        <fullName evidence="5">Flagellar brake protein</fullName>
    </submittedName>
    <submittedName>
        <fullName evidence="3">PilZ domain-containing protein</fullName>
    </submittedName>
</protein>